<keyword evidence="1" id="KW-0472">Membrane</keyword>
<keyword evidence="1" id="KW-0812">Transmembrane</keyword>
<reference evidence="2" key="1">
    <citation type="submission" date="2014-09" db="EMBL/GenBank/DDBJ databases">
        <authorList>
            <person name="Magalhaes I.L.F."/>
            <person name="Oliveira U."/>
            <person name="Santos F.R."/>
            <person name="Vidigal T.H.D.A."/>
            <person name="Brescovit A.D."/>
            <person name="Santos A.J."/>
        </authorList>
    </citation>
    <scope>NUCLEOTIDE SEQUENCE</scope>
    <source>
        <tissue evidence="2">Shoot tissue taken approximately 20 cm above the soil surface</tissue>
    </source>
</reference>
<dbReference type="AlphaFoldDB" id="A0A0A9BCJ7"/>
<accession>A0A0A9BCJ7</accession>
<reference evidence="2" key="2">
    <citation type="journal article" date="2015" name="Data Brief">
        <title>Shoot transcriptome of the giant reed, Arundo donax.</title>
        <authorList>
            <person name="Barrero R.A."/>
            <person name="Guerrero F.D."/>
            <person name="Moolhuijzen P."/>
            <person name="Goolsby J.A."/>
            <person name="Tidwell J."/>
            <person name="Bellgard S.E."/>
            <person name="Bellgard M.I."/>
        </authorList>
    </citation>
    <scope>NUCLEOTIDE SEQUENCE</scope>
    <source>
        <tissue evidence="2">Shoot tissue taken approximately 20 cm above the soil surface</tissue>
    </source>
</reference>
<organism evidence="2">
    <name type="scientific">Arundo donax</name>
    <name type="common">Giant reed</name>
    <name type="synonym">Donax arundinaceus</name>
    <dbReference type="NCBI Taxonomy" id="35708"/>
    <lineage>
        <taxon>Eukaryota</taxon>
        <taxon>Viridiplantae</taxon>
        <taxon>Streptophyta</taxon>
        <taxon>Embryophyta</taxon>
        <taxon>Tracheophyta</taxon>
        <taxon>Spermatophyta</taxon>
        <taxon>Magnoliopsida</taxon>
        <taxon>Liliopsida</taxon>
        <taxon>Poales</taxon>
        <taxon>Poaceae</taxon>
        <taxon>PACMAD clade</taxon>
        <taxon>Arundinoideae</taxon>
        <taxon>Arundineae</taxon>
        <taxon>Arundo</taxon>
    </lineage>
</organism>
<evidence type="ECO:0000313" key="2">
    <source>
        <dbReference type="EMBL" id="JAD61664.1"/>
    </source>
</evidence>
<sequence length="31" mass="3790">MWSSYMVIPTKGKAFITLLMFFFLYFFAFLQ</sequence>
<protein>
    <submittedName>
        <fullName evidence="2">Uncharacterized protein</fullName>
    </submittedName>
</protein>
<name>A0A0A9BCJ7_ARUDO</name>
<proteinExistence type="predicted"/>
<dbReference type="EMBL" id="GBRH01236231">
    <property type="protein sequence ID" value="JAD61664.1"/>
    <property type="molecule type" value="Transcribed_RNA"/>
</dbReference>
<feature type="transmembrane region" description="Helical" evidence="1">
    <location>
        <begin position="12"/>
        <end position="30"/>
    </location>
</feature>
<evidence type="ECO:0000256" key="1">
    <source>
        <dbReference type="SAM" id="Phobius"/>
    </source>
</evidence>
<keyword evidence="1" id="KW-1133">Transmembrane helix</keyword>